<evidence type="ECO:0008006" key="3">
    <source>
        <dbReference type="Google" id="ProtNLM"/>
    </source>
</evidence>
<dbReference type="InterPro" id="IPR010982">
    <property type="entry name" value="Lambda_DNA-bd_dom_sf"/>
</dbReference>
<accession>A0A1G7NUD4</accession>
<evidence type="ECO:0000313" key="1">
    <source>
        <dbReference type="EMBL" id="SDF77591.1"/>
    </source>
</evidence>
<dbReference type="RefSeq" id="WP_091157693.1">
    <property type="nucleotide sequence ID" value="NZ_FNAI01000030.1"/>
</dbReference>
<dbReference type="AlphaFoldDB" id="A0A1G7NUD4"/>
<sequence>MAAVLFPLLASKEKRGQNNINLLLKGIGKFFISLRKNKGFKNARLFAELHNIDPGQYNKYERVNSDMQLSSLIKVFNIYGLNEEDIFTPKILSEIKGAQSICNPPLVRTGIL</sequence>
<dbReference type="Gene3D" id="1.10.260.40">
    <property type="entry name" value="lambda repressor-like DNA-binding domains"/>
    <property type="match status" value="1"/>
</dbReference>
<dbReference type="EMBL" id="FNAI01000030">
    <property type="protein sequence ID" value="SDF77591.1"/>
    <property type="molecule type" value="Genomic_DNA"/>
</dbReference>
<keyword evidence="2" id="KW-1185">Reference proteome</keyword>
<gene>
    <name evidence="1" type="ORF">SAMN05216464_1303</name>
</gene>
<organism evidence="1 2">
    <name type="scientific">Mucilaginibacter pineti</name>
    <dbReference type="NCBI Taxonomy" id="1391627"/>
    <lineage>
        <taxon>Bacteria</taxon>
        <taxon>Pseudomonadati</taxon>
        <taxon>Bacteroidota</taxon>
        <taxon>Sphingobacteriia</taxon>
        <taxon>Sphingobacteriales</taxon>
        <taxon>Sphingobacteriaceae</taxon>
        <taxon>Mucilaginibacter</taxon>
    </lineage>
</organism>
<dbReference type="GO" id="GO:0003677">
    <property type="term" value="F:DNA binding"/>
    <property type="evidence" value="ECO:0007669"/>
    <property type="project" value="InterPro"/>
</dbReference>
<dbReference type="SUPFAM" id="SSF47413">
    <property type="entry name" value="lambda repressor-like DNA-binding domains"/>
    <property type="match status" value="1"/>
</dbReference>
<dbReference type="OrthoDB" id="674942at2"/>
<dbReference type="Proteomes" id="UP000199072">
    <property type="component" value="Unassembled WGS sequence"/>
</dbReference>
<name>A0A1G7NUD4_9SPHI</name>
<proteinExistence type="predicted"/>
<protein>
    <recommendedName>
        <fullName evidence="3">HTH cro/C1-type domain-containing protein</fullName>
    </recommendedName>
</protein>
<reference evidence="1 2" key="1">
    <citation type="submission" date="2016-10" db="EMBL/GenBank/DDBJ databases">
        <authorList>
            <person name="de Groot N.N."/>
        </authorList>
    </citation>
    <scope>NUCLEOTIDE SEQUENCE [LARGE SCALE GENOMIC DNA]</scope>
    <source>
        <strain evidence="1 2">47C3B</strain>
    </source>
</reference>
<evidence type="ECO:0000313" key="2">
    <source>
        <dbReference type="Proteomes" id="UP000199072"/>
    </source>
</evidence>